<dbReference type="SMART" id="SM00034">
    <property type="entry name" value="CLECT"/>
    <property type="match status" value="1"/>
</dbReference>
<protein>
    <submittedName>
        <fullName evidence="3">FecR protein</fullName>
    </submittedName>
</protein>
<organism evidence="3 4">
    <name type="scientific">Stieleria maiorica</name>
    <dbReference type="NCBI Taxonomy" id="2795974"/>
    <lineage>
        <taxon>Bacteria</taxon>
        <taxon>Pseudomonadati</taxon>
        <taxon>Planctomycetota</taxon>
        <taxon>Planctomycetia</taxon>
        <taxon>Pirellulales</taxon>
        <taxon>Pirellulaceae</taxon>
        <taxon>Stieleria</taxon>
    </lineage>
</organism>
<dbReference type="Proteomes" id="UP000321353">
    <property type="component" value="Chromosome"/>
</dbReference>
<name>A0A5B9MFP2_9BACT</name>
<dbReference type="PANTHER" id="PTHR30273:SF2">
    <property type="entry name" value="PROTEIN FECR"/>
    <property type="match status" value="1"/>
</dbReference>
<dbReference type="InterPro" id="IPR016186">
    <property type="entry name" value="C-type_lectin-like/link_sf"/>
</dbReference>
<reference evidence="3 4" key="1">
    <citation type="submission" date="2019-02" db="EMBL/GenBank/DDBJ databases">
        <title>Planctomycetal bacteria perform biofilm scaping via a novel small molecule.</title>
        <authorList>
            <person name="Jeske O."/>
            <person name="Boedeker C."/>
            <person name="Wiegand S."/>
            <person name="Breitling P."/>
            <person name="Kallscheuer N."/>
            <person name="Jogler M."/>
            <person name="Rohde M."/>
            <person name="Petersen J."/>
            <person name="Medema M.H."/>
            <person name="Surup F."/>
            <person name="Jogler C."/>
        </authorList>
    </citation>
    <scope>NUCLEOTIDE SEQUENCE [LARGE SCALE GENOMIC DNA]</scope>
    <source>
        <strain evidence="3 4">Mal15</strain>
    </source>
</reference>
<gene>
    <name evidence="3" type="ORF">Mal15_29740</name>
</gene>
<dbReference type="InterPro" id="IPR001304">
    <property type="entry name" value="C-type_lectin-like"/>
</dbReference>
<keyword evidence="1" id="KW-0472">Membrane</keyword>
<evidence type="ECO:0000313" key="4">
    <source>
        <dbReference type="Proteomes" id="UP000321353"/>
    </source>
</evidence>
<dbReference type="Gene3D" id="2.60.120.1440">
    <property type="match status" value="1"/>
</dbReference>
<dbReference type="PROSITE" id="PS50041">
    <property type="entry name" value="C_TYPE_LECTIN_2"/>
    <property type="match status" value="1"/>
</dbReference>
<sequence length="610" mass="66803">MAESKVTEEMLKLIGKSCDGTISPEEAKKLNQKLEASAELREAYLAYARLNGELMWRYRTGEAASKLSTLQEPTMRQKSNGSDWGTKASLALLAVAAVTLIALSAFWAGRSGDNAALPGPIAESGPSDQGAVGTEPLSQSFVATLLSASTPVWAENRQAIDVGSRIKPGPLSLESGEAEIVFDSGAKLLVSGPAKLDLESSFSAYLDSGKLAAHMPPSAIGFRVRTPTSELVDQGTEFGVVAEPGGASEVHVFRGQVDVQDGLSGDPIELTNGQAMRFETAGRPGERIAYSKNRFGGLALRAANPIQWMTQQGGNGHYYQLVVLDRPISWHEAALEAMNLYHNGLPGHLVTVTSAEEDRFLIDSVIEDVAQRGIWIGLTDVLRESHFRWVTGEPLGYSNWATYPSQQPDNYQEADWHGGEDYGMYTSFADHQPWAWNDLSVDSIHEKISAFLVEFEPSVDALQQRSMAMDPIEWSKEVGGNGHSYRLVLSLQATDWKDIKQRADQSSFNGSQGHLVVLETQEETDFIVDNILRVCGIPENMIGLSGSKQDGLTWVNGQGVGDIEIHQPFLPTSDVFGLLRWDHTKNQWSVQTRAMEARPANWFGYLIEYP</sequence>
<dbReference type="RefSeq" id="WP_147868391.1">
    <property type="nucleotide sequence ID" value="NZ_CP036264.1"/>
</dbReference>
<accession>A0A5B9MFP2</accession>
<feature type="transmembrane region" description="Helical" evidence="1">
    <location>
        <begin position="88"/>
        <end position="108"/>
    </location>
</feature>
<keyword evidence="1" id="KW-0812">Transmembrane</keyword>
<dbReference type="KEGG" id="smam:Mal15_29740"/>
<dbReference type="GO" id="GO:0016989">
    <property type="term" value="F:sigma factor antagonist activity"/>
    <property type="evidence" value="ECO:0007669"/>
    <property type="project" value="TreeGrafter"/>
</dbReference>
<proteinExistence type="predicted"/>
<dbReference type="PANTHER" id="PTHR30273">
    <property type="entry name" value="PERIPLASMIC SIGNAL SENSOR AND SIGMA FACTOR ACTIVATOR FECR-RELATED"/>
    <property type="match status" value="1"/>
</dbReference>
<dbReference type="Pfam" id="PF00059">
    <property type="entry name" value="Lectin_C"/>
    <property type="match status" value="1"/>
</dbReference>
<keyword evidence="4" id="KW-1185">Reference proteome</keyword>
<evidence type="ECO:0000313" key="3">
    <source>
        <dbReference type="EMBL" id="QEF98916.1"/>
    </source>
</evidence>
<dbReference type="Gene3D" id="3.10.100.10">
    <property type="entry name" value="Mannose-Binding Protein A, subunit A"/>
    <property type="match status" value="1"/>
</dbReference>
<dbReference type="SUPFAM" id="SSF56436">
    <property type="entry name" value="C-type lectin-like"/>
    <property type="match status" value="1"/>
</dbReference>
<dbReference type="EMBL" id="CP036264">
    <property type="protein sequence ID" value="QEF98916.1"/>
    <property type="molecule type" value="Genomic_DNA"/>
</dbReference>
<feature type="domain" description="C-type lectin" evidence="2">
    <location>
        <begin position="314"/>
        <end position="438"/>
    </location>
</feature>
<keyword evidence="1" id="KW-1133">Transmembrane helix</keyword>
<evidence type="ECO:0000256" key="1">
    <source>
        <dbReference type="SAM" id="Phobius"/>
    </source>
</evidence>
<dbReference type="AlphaFoldDB" id="A0A5B9MFP2"/>
<evidence type="ECO:0000259" key="2">
    <source>
        <dbReference type="PROSITE" id="PS50041"/>
    </source>
</evidence>
<dbReference type="InterPro" id="IPR016187">
    <property type="entry name" value="CTDL_fold"/>
</dbReference>
<dbReference type="InterPro" id="IPR012373">
    <property type="entry name" value="Ferrdict_sens_TM"/>
</dbReference>